<gene>
    <name evidence="1" type="ORF">M9H77_06904</name>
</gene>
<evidence type="ECO:0000313" key="2">
    <source>
        <dbReference type="Proteomes" id="UP001060085"/>
    </source>
</evidence>
<sequence length="141" mass="16166">MSSEGHTHGSSKDELVVLKTVKTKNKKRVRESARIKGLLESRKKTRKTKNDVGLISTDKALSDTFYDNFHLKKHVVVKTKGLGEKKITKKNKEEDIRKARKDEARSNPPLKSFKSKQSIHVYASTVDHHNYVGRAQFQELH</sequence>
<comment type="caution">
    <text evidence="1">The sequence shown here is derived from an EMBL/GenBank/DDBJ whole genome shotgun (WGS) entry which is preliminary data.</text>
</comment>
<evidence type="ECO:0000313" key="1">
    <source>
        <dbReference type="EMBL" id="KAI5675954.1"/>
    </source>
</evidence>
<dbReference type="Proteomes" id="UP001060085">
    <property type="component" value="Linkage Group LG02"/>
</dbReference>
<proteinExistence type="predicted"/>
<protein>
    <submittedName>
        <fullName evidence="1">Uncharacterized protein</fullName>
    </submittedName>
</protein>
<keyword evidence="2" id="KW-1185">Reference proteome</keyword>
<accession>A0ACC0BTL7</accession>
<reference evidence="2" key="1">
    <citation type="journal article" date="2023" name="Nat. Plants">
        <title>Single-cell RNA sequencing provides a high-resolution roadmap for understanding the multicellular compartmentation of specialized metabolism.</title>
        <authorList>
            <person name="Sun S."/>
            <person name="Shen X."/>
            <person name="Li Y."/>
            <person name="Li Y."/>
            <person name="Wang S."/>
            <person name="Li R."/>
            <person name="Zhang H."/>
            <person name="Shen G."/>
            <person name="Guo B."/>
            <person name="Wei J."/>
            <person name="Xu J."/>
            <person name="St-Pierre B."/>
            <person name="Chen S."/>
            <person name="Sun C."/>
        </authorList>
    </citation>
    <scope>NUCLEOTIDE SEQUENCE [LARGE SCALE GENOMIC DNA]</scope>
</reference>
<organism evidence="1 2">
    <name type="scientific">Catharanthus roseus</name>
    <name type="common">Madagascar periwinkle</name>
    <name type="synonym">Vinca rosea</name>
    <dbReference type="NCBI Taxonomy" id="4058"/>
    <lineage>
        <taxon>Eukaryota</taxon>
        <taxon>Viridiplantae</taxon>
        <taxon>Streptophyta</taxon>
        <taxon>Embryophyta</taxon>
        <taxon>Tracheophyta</taxon>
        <taxon>Spermatophyta</taxon>
        <taxon>Magnoliopsida</taxon>
        <taxon>eudicotyledons</taxon>
        <taxon>Gunneridae</taxon>
        <taxon>Pentapetalae</taxon>
        <taxon>asterids</taxon>
        <taxon>lamiids</taxon>
        <taxon>Gentianales</taxon>
        <taxon>Apocynaceae</taxon>
        <taxon>Rauvolfioideae</taxon>
        <taxon>Vinceae</taxon>
        <taxon>Catharanthinae</taxon>
        <taxon>Catharanthus</taxon>
    </lineage>
</organism>
<dbReference type="EMBL" id="CM044702">
    <property type="protein sequence ID" value="KAI5675954.1"/>
    <property type="molecule type" value="Genomic_DNA"/>
</dbReference>
<name>A0ACC0BTL7_CATRO</name>